<name>A0A644ZQB6_9ZZZZ</name>
<gene>
    <name evidence="1" type="ORF">SDC9_89725</name>
</gene>
<accession>A0A644ZQB6</accession>
<organism evidence="1">
    <name type="scientific">bioreactor metagenome</name>
    <dbReference type="NCBI Taxonomy" id="1076179"/>
    <lineage>
        <taxon>unclassified sequences</taxon>
        <taxon>metagenomes</taxon>
        <taxon>ecological metagenomes</taxon>
    </lineage>
</organism>
<dbReference type="EMBL" id="VSSQ01009956">
    <property type="protein sequence ID" value="MPM43052.1"/>
    <property type="molecule type" value="Genomic_DNA"/>
</dbReference>
<reference evidence="1" key="1">
    <citation type="submission" date="2019-08" db="EMBL/GenBank/DDBJ databases">
        <authorList>
            <person name="Kucharzyk K."/>
            <person name="Murdoch R.W."/>
            <person name="Higgins S."/>
            <person name="Loffler F."/>
        </authorList>
    </citation>
    <scope>NUCLEOTIDE SEQUENCE</scope>
</reference>
<evidence type="ECO:0000313" key="1">
    <source>
        <dbReference type="EMBL" id="MPM43052.1"/>
    </source>
</evidence>
<sequence length="116" mass="12264">MVDAHCLDAEVGEEQTACHMLGGMHLHEAIAVLPVQRNGYSLPFLKGRVLNVVVDGMLIVLGCVEQGTTSDFSPVSALSSPFGVTDGPVKNDAFVSYGYNGCFQAGEIGLFIVYGI</sequence>
<protein>
    <submittedName>
        <fullName evidence="1">Uncharacterized protein</fullName>
    </submittedName>
</protein>
<comment type="caution">
    <text evidence="1">The sequence shown here is derived from an EMBL/GenBank/DDBJ whole genome shotgun (WGS) entry which is preliminary data.</text>
</comment>
<proteinExistence type="predicted"/>
<dbReference type="AlphaFoldDB" id="A0A644ZQB6"/>